<dbReference type="EMBL" id="CP070499">
    <property type="protein sequence ID" value="QSB17445.1"/>
    <property type="molecule type" value="Genomic_DNA"/>
</dbReference>
<gene>
    <name evidence="12" type="ORF">JQS43_19390</name>
</gene>
<evidence type="ECO:0000256" key="2">
    <source>
        <dbReference type="ARBA" id="ARBA00004651"/>
    </source>
</evidence>
<evidence type="ECO:0000259" key="11">
    <source>
        <dbReference type="PROSITE" id="PS50928"/>
    </source>
</evidence>
<comment type="subcellular location">
    <subcellularLocation>
        <location evidence="2 10">Cell membrane</location>
        <topology evidence="2 10">Multi-pass membrane protein</topology>
    </subcellularLocation>
    <subcellularLocation>
        <location evidence="1">Secreted</location>
    </subcellularLocation>
</comment>
<organism evidence="12 13">
    <name type="scientific">Natronosporangium hydrolyticum</name>
    <dbReference type="NCBI Taxonomy" id="2811111"/>
    <lineage>
        <taxon>Bacteria</taxon>
        <taxon>Bacillati</taxon>
        <taxon>Actinomycetota</taxon>
        <taxon>Actinomycetes</taxon>
        <taxon>Micromonosporales</taxon>
        <taxon>Micromonosporaceae</taxon>
        <taxon>Natronosporangium</taxon>
    </lineage>
</organism>
<evidence type="ECO:0000256" key="6">
    <source>
        <dbReference type="ARBA" id="ARBA00022692"/>
    </source>
</evidence>
<evidence type="ECO:0000313" key="13">
    <source>
        <dbReference type="Proteomes" id="UP000662857"/>
    </source>
</evidence>
<dbReference type="KEGG" id="nhy:JQS43_19390"/>
<evidence type="ECO:0000256" key="1">
    <source>
        <dbReference type="ARBA" id="ARBA00004613"/>
    </source>
</evidence>
<evidence type="ECO:0000256" key="7">
    <source>
        <dbReference type="ARBA" id="ARBA00022729"/>
    </source>
</evidence>
<keyword evidence="6 10" id="KW-0812">Transmembrane</keyword>
<keyword evidence="9 10" id="KW-0472">Membrane</keyword>
<dbReference type="PANTHER" id="PTHR43227">
    <property type="entry name" value="BLL4140 PROTEIN"/>
    <property type="match status" value="1"/>
</dbReference>
<evidence type="ECO:0000256" key="3">
    <source>
        <dbReference type="ARBA" id="ARBA00022448"/>
    </source>
</evidence>
<accession>A0A895YNB5</accession>
<dbReference type="CDD" id="cd06261">
    <property type="entry name" value="TM_PBP2"/>
    <property type="match status" value="1"/>
</dbReference>
<reference evidence="12" key="1">
    <citation type="submission" date="2021-02" db="EMBL/GenBank/DDBJ databases">
        <title>Natrosporangium hydrolyticum gen. nov., sp. nov, a haloalkaliphilic actinobacterium from a soda solonchak soil.</title>
        <authorList>
            <person name="Sorokin D.Y."/>
            <person name="Khijniak T.V."/>
            <person name="Zakharycheva A.P."/>
            <person name="Boueva O.V."/>
            <person name="Ariskina E.V."/>
            <person name="Hahnke R.L."/>
            <person name="Bunk B."/>
            <person name="Sproer C."/>
            <person name="Schumann P."/>
            <person name="Evtushenko L.I."/>
            <person name="Kublanov I.V."/>
        </authorList>
    </citation>
    <scope>NUCLEOTIDE SEQUENCE</scope>
    <source>
        <strain evidence="12">DSM 106523</strain>
    </source>
</reference>
<dbReference type="Pfam" id="PF00528">
    <property type="entry name" value="BPD_transp_1"/>
    <property type="match status" value="1"/>
</dbReference>
<feature type="transmembrane region" description="Helical" evidence="10">
    <location>
        <begin position="34"/>
        <end position="54"/>
    </location>
</feature>
<dbReference type="SUPFAM" id="SSF49478">
    <property type="entry name" value="Cna protein B-type domain"/>
    <property type="match status" value="1"/>
</dbReference>
<keyword evidence="3 10" id="KW-0813">Transport</keyword>
<feature type="transmembrane region" description="Helical" evidence="10">
    <location>
        <begin position="361"/>
        <end position="381"/>
    </location>
</feature>
<dbReference type="GO" id="GO:0005886">
    <property type="term" value="C:plasma membrane"/>
    <property type="evidence" value="ECO:0007669"/>
    <property type="project" value="UniProtKB-SubCell"/>
</dbReference>
<keyword evidence="8 10" id="KW-1133">Transmembrane helix</keyword>
<feature type="transmembrane region" description="Helical" evidence="10">
    <location>
        <begin position="265"/>
        <end position="288"/>
    </location>
</feature>
<evidence type="ECO:0000256" key="8">
    <source>
        <dbReference type="ARBA" id="ARBA00022989"/>
    </source>
</evidence>
<sequence>MSLHSDDGTRFVGLANYAEMLTSEDTRRALANNAIWVLVAPTVVTALGLVFAVLTERVTLVNAFRLVLFMPMAISFLAAGVTFRMVYDEDPNRGLLNAALVSVHDSFAEPSPYPGATVREDPELRAVDGAIHTTTPVSSGEVVLLPLVGLPADEVPDEAAQAAAPAPGPGVSGLVWRDFLRGGEGTDGAVDPGEYGLPGVSVEALQGGTVVAETVTGADGSFAFPELAGGGYTVRLAAGNFTEPYRGLTWLGPGLVTPAIIGSYIWVWAGFAMVVISAGFSSIPRAAVESARLDGASEWQVLRLITIPLLRPVLAVVVVTLVINVLKIFDLVLVLAPESVQPEANVLGLEMYHASFTRLNAGLGSAIAVLLFALVLPGMAWRARMLRRQERRGY</sequence>
<name>A0A895YNB5_9ACTN</name>
<protein>
    <submittedName>
        <fullName evidence="12">ABC transporter permease subunit</fullName>
    </submittedName>
</protein>
<dbReference type="SUPFAM" id="SSF161098">
    <property type="entry name" value="MetI-like"/>
    <property type="match status" value="1"/>
</dbReference>
<dbReference type="Pfam" id="PF17210">
    <property type="entry name" value="SdrD_B"/>
    <property type="match status" value="1"/>
</dbReference>
<proteinExistence type="inferred from homology"/>
<feature type="domain" description="ABC transmembrane type-1" evidence="11">
    <location>
        <begin position="30"/>
        <end position="380"/>
    </location>
</feature>
<comment type="similarity">
    <text evidence="10">Belongs to the binding-protein-dependent transport system permease family.</text>
</comment>
<dbReference type="GO" id="GO:0055085">
    <property type="term" value="P:transmembrane transport"/>
    <property type="evidence" value="ECO:0007669"/>
    <property type="project" value="InterPro"/>
</dbReference>
<dbReference type="InterPro" id="IPR050809">
    <property type="entry name" value="UgpAE/MalFG_permease"/>
</dbReference>
<evidence type="ECO:0000256" key="10">
    <source>
        <dbReference type="RuleBase" id="RU363032"/>
    </source>
</evidence>
<dbReference type="InterPro" id="IPR000515">
    <property type="entry name" value="MetI-like"/>
</dbReference>
<dbReference type="InterPro" id="IPR033764">
    <property type="entry name" value="Sdr_B"/>
</dbReference>
<evidence type="ECO:0000256" key="5">
    <source>
        <dbReference type="ARBA" id="ARBA00022525"/>
    </source>
</evidence>
<evidence type="ECO:0000256" key="9">
    <source>
        <dbReference type="ARBA" id="ARBA00023136"/>
    </source>
</evidence>
<dbReference type="InterPro" id="IPR035906">
    <property type="entry name" value="MetI-like_sf"/>
</dbReference>
<keyword evidence="13" id="KW-1185">Reference proteome</keyword>
<feature type="transmembrane region" description="Helical" evidence="10">
    <location>
        <begin position="309"/>
        <end position="329"/>
    </location>
</feature>
<dbReference type="PANTHER" id="PTHR43227:SF8">
    <property type="entry name" value="DIACETYLCHITOBIOSE UPTAKE SYSTEM PERMEASE PROTEIN DASB"/>
    <property type="match status" value="1"/>
</dbReference>
<dbReference type="Proteomes" id="UP000662857">
    <property type="component" value="Chromosome"/>
</dbReference>
<evidence type="ECO:0000256" key="4">
    <source>
        <dbReference type="ARBA" id="ARBA00022475"/>
    </source>
</evidence>
<dbReference type="AlphaFoldDB" id="A0A895YNB5"/>
<keyword evidence="5" id="KW-0964">Secreted</keyword>
<feature type="transmembrane region" description="Helical" evidence="10">
    <location>
        <begin position="66"/>
        <end position="87"/>
    </location>
</feature>
<keyword evidence="7" id="KW-0732">Signal</keyword>
<keyword evidence="4" id="KW-1003">Cell membrane</keyword>
<dbReference type="Gene3D" id="1.10.3720.10">
    <property type="entry name" value="MetI-like"/>
    <property type="match status" value="2"/>
</dbReference>
<dbReference type="GO" id="GO:0005576">
    <property type="term" value="C:extracellular region"/>
    <property type="evidence" value="ECO:0007669"/>
    <property type="project" value="UniProtKB-SubCell"/>
</dbReference>
<dbReference type="PROSITE" id="PS50928">
    <property type="entry name" value="ABC_TM1"/>
    <property type="match status" value="1"/>
</dbReference>
<evidence type="ECO:0000313" key="12">
    <source>
        <dbReference type="EMBL" id="QSB17445.1"/>
    </source>
</evidence>